<protein>
    <submittedName>
        <fullName evidence="1">Uncharacterized protein</fullName>
    </submittedName>
</protein>
<proteinExistence type="predicted"/>
<dbReference type="RefSeq" id="WP_408164016.1">
    <property type="nucleotide sequence ID" value="NZ_JAQQDB010000057.1"/>
</dbReference>
<sequence>MRVLHRKAAGRDSHMRRVLNESRCELAMRHVRTHYPLVKPQEVAVHQEGNRAFRVHVGSTPFMLKNLLQVCADSVRAAKQCIAATD</sequence>
<dbReference type="EMBL" id="JAQQDB010000057">
    <property type="protein sequence ID" value="MFM0522701.1"/>
    <property type="molecule type" value="Genomic_DNA"/>
</dbReference>
<reference evidence="1 2" key="1">
    <citation type="journal article" date="2024" name="Chem. Sci.">
        <title>Discovery of megapolipeptins by genome mining of a Burkholderiales bacteria collection.</title>
        <authorList>
            <person name="Paulo B.S."/>
            <person name="Recchia M.J.J."/>
            <person name="Lee S."/>
            <person name="Fergusson C.H."/>
            <person name="Romanowski S.B."/>
            <person name="Hernandez A."/>
            <person name="Krull N."/>
            <person name="Liu D.Y."/>
            <person name="Cavanagh H."/>
            <person name="Bos A."/>
            <person name="Gray C.A."/>
            <person name="Murphy B.T."/>
            <person name="Linington R.G."/>
            <person name="Eustaquio A.S."/>
        </authorList>
    </citation>
    <scope>NUCLEOTIDE SEQUENCE [LARGE SCALE GENOMIC DNA]</scope>
    <source>
        <strain evidence="1 2">RL17-374-BIF-D</strain>
    </source>
</reference>
<gene>
    <name evidence="1" type="ORF">PQR08_35320</name>
</gene>
<evidence type="ECO:0000313" key="2">
    <source>
        <dbReference type="Proteomes" id="UP001629462"/>
    </source>
</evidence>
<name>A0ABW9CY31_9BURK</name>
<accession>A0ABW9CY31</accession>
<evidence type="ECO:0000313" key="1">
    <source>
        <dbReference type="EMBL" id="MFM0522701.1"/>
    </source>
</evidence>
<keyword evidence="2" id="KW-1185">Reference proteome</keyword>
<comment type="caution">
    <text evidence="1">The sequence shown here is derived from an EMBL/GenBank/DDBJ whole genome shotgun (WGS) entry which is preliminary data.</text>
</comment>
<dbReference type="Proteomes" id="UP001629462">
    <property type="component" value="Unassembled WGS sequence"/>
</dbReference>
<organism evidence="1 2">
    <name type="scientific">Caballeronia jiangsuensis</name>
    <dbReference type="NCBI Taxonomy" id="1458357"/>
    <lineage>
        <taxon>Bacteria</taxon>
        <taxon>Pseudomonadati</taxon>
        <taxon>Pseudomonadota</taxon>
        <taxon>Betaproteobacteria</taxon>
        <taxon>Burkholderiales</taxon>
        <taxon>Burkholderiaceae</taxon>
        <taxon>Caballeronia</taxon>
    </lineage>
</organism>